<organism evidence="1 2">
    <name type="scientific">Arthrobacter cupressi</name>
    <dbReference type="NCBI Taxonomy" id="1045773"/>
    <lineage>
        <taxon>Bacteria</taxon>
        <taxon>Bacillati</taxon>
        <taxon>Actinomycetota</taxon>
        <taxon>Actinomycetes</taxon>
        <taxon>Micrococcales</taxon>
        <taxon>Micrococcaceae</taxon>
        <taxon>Arthrobacter</taxon>
    </lineage>
</organism>
<dbReference type="EMBL" id="FNEI01000001">
    <property type="protein sequence ID" value="SDI12985.1"/>
    <property type="molecule type" value="Genomic_DNA"/>
</dbReference>
<keyword evidence="2" id="KW-1185">Reference proteome</keyword>
<protein>
    <submittedName>
        <fullName evidence="1">Uncharacterized protein</fullName>
    </submittedName>
</protein>
<sequence>MGILAACLLTVATACSVTTKDPDYVPPPPLPPLEQIKQVPVTQPSTLGSGGDVTAFVTEDRNIACAMTSARGNHLNLPYEANNYGDSANGKLATVPVVHCELAVYPAPQAGDAARTCNGTGLGYLGGTVLLRPDTVEYGGCRSGVTEMEAEFGPKGNRTGPIAELPVLSEGQNIERNGLRCSAYNGGVACGNISAGVAFFVNRAGYLLVSDGGTVTRGKMPAA</sequence>
<dbReference type="Proteomes" id="UP000182130">
    <property type="component" value="Unassembled WGS sequence"/>
</dbReference>
<name>A0A1G8I1X5_9MICC</name>
<evidence type="ECO:0000313" key="1">
    <source>
        <dbReference type="EMBL" id="SDI12985.1"/>
    </source>
</evidence>
<reference evidence="2" key="1">
    <citation type="submission" date="2016-10" db="EMBL/GenBank/DDBJ databases">
        <authorList>
            <person name="Varghese N."/>
            <person name="Submissions S."/>
        </authorList>
    </citation>
    <scope>NUCLEOTIDE SEQUENCE [LARGE SCALE GENOMIC DNA]</scope>
    <source>
        <strain evidence="2">CGMCC 1.10783</strain>
    </source>
</reference>
<proteinExistence type="predicted"/>
<evidence type="ECO:0000313" key="2">
    <source>
        <dbReference type="Proteomes" id="UP000182130"/>
    </source>
</evidence>
<gene>
    <name evidence="1" type="ORF">SAMN05216555_101106</name>
</gene>
<dbReference type="AlphaFoldDB" id="A0A1G8I1X5"/>
<accession>A0A1G8I1X5</accession>
<dbReference type="STRING" id="1045773.SAMN05216555_101106"/>